<dbReference type="Gene3D" id="3.20.20.190">
    <property type="entry name" value="Phosphatidylinositol (PI) phosphodiesterase"/>
    <property type="match status" value="1"/>
</dbReference>
<dbReference type="PROSITE" id="PS51704">
    <property type="entry name" value="GP_PDE"/>
    <property type="match status" value="1"/>
</dbReference>
<evidence type="ECO:0000259" key="2">
    <source>
        <dbReference type="PROSITE" id="PS51704"/>
    </source>
</evidence>
<dbReference type="AlphaFoldDB" id="A0A1H2TPX6"/>
<organism evidence="3 4">
    <name type="scientific">Nitrosomonas communis</name>
    <dbReference type="NCBI Taxonomy" id="44574"/>
    <lineage>
        <taxon>Bacteria</taxon>
        <taxon>Pseudomonadati</taxon>
        <taxon>Pseudomonadota</taxon>
        <taxon>Betaproteobacteria</taxon>
        <taxon>Nitrosomonadales</taxon>
        <taxon>Nitrosomonadaceae</taxon>
        <taxon>Nitrosomonas</taxon>
    </lineage>
</organism>
<sequence>MKRGLLIGAFLISFLESAYALEVQGHRGARWMRPENTLPAFEYALQVGVDTLELDTLITKDNQVVVHHDPALNPNICLDPQGKKLTAQILIRSLTLKKLKAYDCGSLVNPNFPQQVAQPKTSIPTLEEVFEMVEKSKLHTAKKVHFNIEIKSEEAHPEYSPSPEEFVKLVLAIVKKHNFMNRVILQSFDLRTLKVARQLEPKLPLSILIEDRPAEAGALVKLMKAYQAQILSPNYEWLTAQDVAEIHEMEARVIPWTPNTKEDWQSMIEKGVDGIITDNPKELLDFLRR</sequence>
<dbReference type="GO" id="GO:0006629">
    <property type="term" value="P:lipid metabolic process"/>
    <property type="evidence" value="ECO:0007669"/>
    <property type="project" value="InterPro"/>
</dbReference>
<accession>A0A1H2TPX6</accession>
<feature type="signal peptide" evidence="1">
    <location>
        <begin position="1"/>
        <end position="20"/>
    </location>
</feature>
<keyword evidence="1" id="KW-0732">Signal</keyword>
<feature type="chain" id="PRO_5010370793" evidence="1">
    <location>
        <begin position="21"/>
        <end position="289"/>
    </location>
</feature>
<dbReference type="GO" id="GO:0008081">
    <property type="term" value="F:phosphoric diester hydrolase activity"/>
    <property type="evidence" value="ECO:0007669"/>
    <property type="project" value="InterPro"/>
</dbReference>
<name>A0A1H2TPX6_9PROT</name>
<feature type="domain" description="GP-PDE" evidence="2">
    <location>
        <begin position="21"/>
        <end position="287"/>
    </location>
</feature>
<dbReference type="SUPFAM" id="SSF51695">
    <property type="entry name" value="PLC-like phosphodiesterases"/>
    <property type="match status" value="1"/>
</dbReference>
<proteinExistence type="predicted"/>
<dbReference type="CDD" id="cd08567">
    <property type="entry name" value="GDPD_SpGDE_like"/>
    <property type="match status" value="1"/>
</dbReference>
<dbReference type="Proteomes" id="UP000183454">
    <property type="component" value="Unassembled WGS sequence"/>
</dbReference>
<dbReference type="PANTHER" id="PTHR46211">
    <property type="entry name" value="GLYCEROPHOSPHORYL DIESTER PHOSPHODIESTERASE"/>
    <property type="match status" value="1"/>
</dbReference>
<dbReference type="EMBL" id="FNNH01000012">
    <property type="protein sequence ID" value="SDW45960.1"/>
    <property type="molecule type" value="Genomic_DNA"/>
</dbReference>
<dbReference type="InterPro" id="IPR017946">
    <property type="entry name" value="PLC-like_Pdiesterase_TIM-brl"/>
</dbReference>
<dbReference type="RefSeq" id="WP_074666531.1">
    <property type="nucleotide sequence ID" value="NZ_FNNH01000012.1"/>
</dbReference>
<reference evidence="3 4" key="1">
    <citation type="submission" date="2016-10" db="EMBL/GenBank/DDBJ databases">
        <authorList>
            <person name="de Groot N.N."/>
        </authorList>
    </citation>
    <scope>NUCLEOTIDE SEQUENCE [LARGE SCALE GENOMIC DNA]</scope>
    <source>
        <strain evidence="3 4">Nm110</strain>
    </source>
</reference>
<evidence type="ECO:0000313" key="3">
    <source>
        <dbReference type="EMBL" id="SDW45960.1"/>
    </source>
</evidence>
<dbReference type="InterPro" id="IPR030395">
    <property type="entry name" value="GP_PDE_dom"/>
</dbReference>
<protein>
    <submittedName>
        <fullName evidence="3">Glycerophosphoryl diester phosphodiesterase</fullName>
    </submittedName>
</protein>
<evidence type="ECO:0000313" key="4">
    <source>
        <dbReference type="Proteomes" id="UP000183454"/>
    </source>
</evidence>
<dbReference type="PANTHER" id="PTHR46211:SF14">
    <property type="entry name" value="GLYCEROPHOSPHODIESTER PHOSPHODIESTERASE"/>
    <property type="match status" value="1"/>
</dbReference>
<dbReference type="Pfam" id="PF03009">
    <property type="entry name" value="GDPD"/>
    <property type="match status" value="1"/>
</dbReference>
<evidence type="ECO:0000256" key="1">
    <source>
        <dbReference type="SAM" id="SignalP"/>
    </source>
</evidence>
<gene>
    <name evidence="3" type="ORF">SAMN05421882_101210</name>
</gene>